<name>I0YUW3_COCSC</name>
<evidence type="ECO:0000256" key="6">
    <source>
        <dbReference type="ARBA" id="ARBA00023134"/>
    </source>
</evidence>
<dbReference type="SUPFAM" id="SSF54211">
    <property type="entry name" value="Ribosomal protein S5 domain 2-like"/>
    <property type="match status" value="1"/>
</dbReference>
<dbReference type="EMBL" id="AGSI01000010">
    <property type="protein sequence ID" value="EIE22182.1"/>
    <property type="molecule type" value="Genomic_DNA"/>
</dbReference>
<reference evidence="8 9" key="1">
    <citation type="journal article" date="2012" name="Genome Biol.">
        <title>The genome of the polar eukaryotic microalga coccomyxa subellipsoidea reveals traits of cold adaptation.</title>
        <authorList>
            <person name="Blanc G."/>
            <person name="Agarkova I."/>
            <person name="Grimwood J."/>
            <person name="Kuo A."/>
            <person name="Brueggeman A."/>
            <person name="Dunigan D."/>
            <person name="Gurnon J."/>
            <person name="Ladunga I."/>
            <person name="Lindquist E."/>
            <person name="Lucas S."/>
            <person name="Pangilinan J."/>
            <person name="Proschold T."/>
            <person name="Salamov A."/>
            <person name="Schmutz J."/>
            <person name="Weeks D."/>
            <person name="Yamada T."/>
            <person name="Claverie J.M."/>
            <person name="Grigoriev I."/>
            <person name="Van Etten J."/>
            <person name="Lomsadze A."/>
            <person name="Borodovsky M."/>
        </authorList>
    </citation>
    <scope>NUCLEOTIDE SEQUENCE [LARGE SCALE GENOMIC DNA]</scope>
    <source>
        <strain evidence="8 9">C-169</strain>
    </source>
</reference>
<dbReference type="InterPro" id="IPR041095">
    <property type="entry name" value="EFG_II"/>
</dbReference>
<evidence type="ECO:0000256" key="5">
    <source>
        <dbReference type="ARBA" id="ARBA00022917"/>
    </source>
</evidence>
<dbReference type="PRINTS" id="PR00315">
    <property type="entry name" value="ELONGATNFCT"/>
</dbReference>
<dbReference type="InterPro" id="IPR000795">
    <property type="entry name" value="T_Tr_GTP-bd_dom"/>
</dbReference>
<proteinExistence type="predicted"/>
<dbReference type="PROSITE" id="PS00301">
    <property type="entry name" value="G_TR_1"/>
    <property type="match status" value="1"/>
</dbReference>
<dbReference type="RefSeq" id="XP_005646726.1">
    <property type="nucleotide sequence ID" value="XM_005646669.1"/>
</dbReference>
<dbReference type="GO" id="GO:0003924">
    <property type="term" value="F:GTPase activity"/>
    <property type="evidence" value="ECO:0007669"/>
    <property type="project" value="InterPro"/>
</dbReference>
<comment type="subcellular location">
    <subcellularLocation>
        <location evidence="1">Cytoplasm</location>
    </subcellularLocation>
</comment>
<organism evidence="8 9">
    <name type="scientific">Coccomyxa subellipsoidea (strain C-169)</name>
    <name type="common">Green microalga</name>
    <dbReference type="NCBI Taxonomy" id="574566"/>
    <lineage>
        <taxon>Eukaryota</taxon>
        <taxon>Viridiplantae</taxon>
        <taxon>Chlorophyta</taxon>
        <taxon>core chlorophytes</taxon>
        <taxon>Trebouxiophyceae</taxon>
        <taxon>Trebouxiophyceae incertae sedis</taxon>
        <taxon>Coccomyxaceae</taxon>
        <taxon>Coccomyxa</taxon>
        <taxon>Coccomyxa subellipsoidea</taxon>
    </lineage>
</organism>
<feature type="domain" description="Tr-type G" evidence="7">
    <location>
        <begin position="17"/>
        <end position="346"/>
    </location>
</feature>
<dbReference type="OrthoDB" id="203at2759"/>
<dbReference type="GO" id="GO:0043022">
    <property type="term" value="F:ribosome binding"/>
    <property type="evidence" value="ECO:0007669"/>
    <property type="project" value="TreeGrafter"/>
</dbReference>
<dbReference type="AlphaFoldDB" id="I0YUW3"/>
<keyword evidence="4 8" id="KW-0251">Elongation factor</keyword>
<keyword evidence="3" id="KW-0547">Nucleotide-binding</keyword>
<dbReference type="InterPro" id="IPR000640">
    <property type="entry name" value="EFG_V-like"/>
</dbReference>
<dbReference type="CDD" id="cd01885">
    <property type="entry name" value="EF2"/>
    <property type="match status" value="1"/>
</dbReference>
<protein>
    <submittedName>
        <fullName evidence="8">Elongation factor 2</fullName>
    </submittedName>
</protein>
<gene>
    <name evidence="8" type="ORF">COCSUDRAFT_24151</name>
</gene>
<dbReference type="Pfam" id="PF14492">
    <property type="entry name" value="EFG_III"/>
    <property type="match status" value="1"/>
</dbReference>
<dbReference type="InterPro" id="IPR031157">
    <property type="entry name" value="G_TR_CS"/>
</dbReference>
<evidence type="ECO:0000259" key="7">
    <source>
        <dbReference type="PROSITE" id="PS51722"/>
    </source>
</evidence>
<dbReference type="CDD" id="cd16268">
    <property type="entry name" value="EF2_II"/>
    <property type="match status" value="1"/>
</dbReference>
<dbReference type="GeneID" id="17040168"/>
<dbReference type="FunFam" id="3.40.50.300:FF:000058">
    <property type="entry name" value="Translation elongation factor 2"/>
    <property type="match status" value="1"/>
</dbReference>
<dbReference type="InterPro" id="IPR035647">
    <property type="entry name" value="EFG_III/V"/>
</dbReference>
<evidence type="ECO:0000256" key="2">
    <source>
        <dbReference type="ARBA" id="ARBA00022490"/>
    </source>
</evidence>
<keyword evidence="5" id="KW-0648">Protein biosynthesis</keyword>
<dbReference type="STRING" id="574566.I0YUW3"/>
<dbReference type="GO" id="GO:0005525">
    <property type="term" value="F:GTP binding"/>
    <property type="evidence" value="ECO:0007669"/>
    <property type="project" value="UniProtKB-KW"/>
</dbReference>
<dbReference type="InterPro" id="IPR004161">
    <property type="entry name" value="EFTu-like_2"/>
</dbReference>
<dbReference type="Proteomes" id="UP000007264">
    <property type="component" value="Unassembled WGS sequence"/>
</dbReference>
<dbReference type="SMART" id="SM00889">
    <property type="entry name" value="EFG_IV"/>
    <property type="match status" value="1"/>
</dbReference>
<dbReference type="FunFam" id="2.40.30.10:FF:000010">
    <property type="entry name" value="Translation elongation factor 2"/>
    <property type="match status" value="1"/>
</dbReference>
<dbReference type="KEGG" id="csl:COCSUDRAFT_24151"/>
<dbReference type="Gene3D" id="3.30.70.870">
    <property type="entry name" value="Elongation Factor G (Translational Gtpase), domain 3"/>
    <property type="match status" value="1"/>
</dbReference>
<dbReference type="InterPro" id="IPR020568">
    <property type="entry name" value="Ribosomal_Su5_D2-typ_SF"/>
</dbReference>
<dbReference type="Gene3D" id="3.40.50.300">
    <property type="entry name" value="P-loop containing nucleotide triphosphate hydrolases"/>
    <property type="match status" value="1"/>
</dbReference>
<evidence type="ECO:0000256" key="4">
    <source>
        <dbReference type="ARBA" id="ARBA00022768"/>
    </source>
</evidence>
<dbReference type="Pfam" id="PF03764">
    <property type="entry name" value="EFG_IV"/>
    <property type="match status" value="1"/>
</dbReference>
<dbReference type="GO" id="GO:1990904">
    <property type="term" value="C:ribonucleoprotein complex"/>
    <property type="evidence" value="ECO:0007669"/>
    <property type="project" value="TreeGrafter"/>
</dbReference>
<dbReference type="InterPro" id="IPR014721">
    <property type="entry name" value="Ribsml_uS5_D2-typ_fold_subgr"/>
</dbReference>
<dbReference type="GO" id="GO:0003746">
    <property type="term" value="F:translation elongation factor activity"/>
    <property type="evidence" value="ECO:0007669"/>
    <property type="project" value="UniProtKB-KW"/>
</dbReference>
<dbReference type="FunFam" id="3.30.70.870:FF:000002">
    <property type="entry name" value="Translation elongation factor 2"/>
    <property type="match status" value="1"/>
</dbReference>
<dbReference type="InterPro" id="IPR005225">
    <property type="entry name" value="Small_GTP-bd"/>
</dbReference>
<dbReference type="SUPFAM" id="SSF50447">
    <property type="entry name" value="Translation proteins"/>
    <property type="match status" value="1"/>
</dbReference>
<accession>I0YUW3</accession>
<dbReference type="Gene3D" id="2.40.30.10">
    <property type="entry name" value="Translation factors"/>
    <property type="match status" value="1"/>
</dbReference>
<dbReference type="Gene3D" id="3.30.230.10">
    <property type="match status" value="1"/>
</dbReference>
<keyword evidence="9" id="KW-1185">Reference proteome</keyword>
<dbReference type="CDD" id="cd16261">
    <property type="entry name" value="EF2_snRNP_III"/>
    <property type="match status" value="1"/>
</dbReference>
<dbReference type="SMART" id="SM00838">
    <property type="entry name" value="EFG_C"/>
    <property type="match status" value="1"/>
</dbReference>
<dbReference type="PANTHER" id="PTHR42908">
    <property type="entry name" value="TRANSLATION ELONGATION FACTOR-RELATED"/>
    <property type="match status" value="1"/>
</dbReference>
<dbReference type="Pfam" id="PF00679">
    <property type="entry name" value="EFG_C"/>
    <property type="match status" value="1"/>
</dbReference>
<dbReference type="PANTHER" id="PTHR42908:SF10">
    <property type="entry name" value="EUKARYOTIC TRANSLATION ELONGATION FACTOR 2"/>
    <property type="match status" value="1"/>
</dbReference>
<dbReference type="InterPro" id="IPR027417">
    <property type="entry name" value="P-loop_NTPase"/>
</dbReference>
<dbReference type="FunFam" id="3.30.230.10:FF:000006">
    <property type="entry name" value="Translation elongation factor 2"/>
    <property type="match status" value="1"/>
</dbReference>
<dbReference type="Pfam" id="PF00009">
    <property type="entry name" value="GTP_EFTU"/>
    <property type="match status" value="1"/>
</dbReference>
<evidence type="ECO:0000256" key="3">
    <source>
        <dbReference type="ARBA" id="ARBA00022741"/>
    </source>
</evidence>
<dbReference type="NCBIfam" id="TIGR00231">
    <property type="entry name" value="small_GTP"/>
    <property type="match status" value="1"/>
</dbReference>
<dbReference type="Gene3D" id="3.30.70.240">
    <property type="match status" value="1"/>
</dbReference>
<dbReference type="GO" id="GO:0005829">
    <property type="term" value="C:cytosol"/>
    <property type="evidence" value="ECO:0007669"/>
    <property type="project" value="TreeGrafter"/>
</dbReference>
<dbReference type="CDD" id="cd01681">
    <property type="entry name" value="aeEF2_snRNP_like_IV"/>
    <property type="match status" value="1"/>
</dbReference>
<keyword evidence="2" id="KW-0963">Cytoplasm</keyword>
<evidence type="ECO:0000256" key="1">
    <source>
        <dbReference type="ARBA" id="ARBA00004496"/>
    </source>
</evidence>
<comment type="caution">
    <text evidence="8">The sequence shown here is derived from an EMBL/GenBank/DDBJ whole genome shotgun (WGS) entry which is preliminary data.</text>
</comment>
<dbReference type="PROSITE" id="PS51722">
    <property type="entry name" value="G_TR_2"/>
    <property type="match status" value="1"/>
</dbReference>
<dbReference type="Pfam" id="PF03144">
    <property type="entry name" value="GTP_EFTU_D2"/>
    <property type="match status" value="1"/>
</dbReference>
<dbReference type="FunFam" id="3.30.70.240:FF:000003">
    <property type="entry name" value="Translation elongation factor 2"/>
    <property type="match status" value="1"/>
</dbReference>
<keyword evidence="6" id="KW-0342">GTP-binding</keyword>
<dbReference type="CDD" id="cd04096">
    <property type="entry name" value="eEF2_snRNP_like_C"/>
    <property type="match status" value="1"/>
</dbReference>
<evidence type="ECO:0000313" key="9">
    <source>
        <dbReference type="Proteomes" id="UP000007264"/>
    </source>
</evidence>
<dbReference type="InterPro" id="IPR005517">
    <property type="entry name" value="Transl_elong_EFG/EF2_IV"/>
</dbReference>
<dbReference type="InterPro" id="IPR009000">
    <property type="entry name" value="Transl_B-barrel_sf"/>
</dbReference>
<dbReference type="eggNOG" id="KOG0469">
    <property type="taxonomic scope" value="Eukaryota"/>
</dbReference>
<evidence type="ECO:0000313" key="8">
    <source>
        <dbReference type="EMBL" id="EIE22182.1"/>
    </source>
</evidence>
<dbReference type="SUPFAM" id="SSF54980">
    <property type="entry name" value="EF-G C-terminal domain-like"/>
    <property type="match status" value="2"/>
</dbReference>
<sequence length="848" mass="94334">MVKFTIEQIRALMDYKDNIRNMSVIAHVDHGKSTLTDSLVAAAGIIAMDNAGDARLTDTRQDEQDRCITIKSTGISLYYQIEDEKLKGFTGPREGNDYLINLIDSPGHVDFSSEVTAALRITDGALVVVDCVEGVCVQTETVLRQALIERIRPVMTVNKLDRCFLELMLDGEEAYNGFRRTIESANVIMATYADELLGDTQVYPEKGTVSFSAGLHGWAFTLTVFADLYAKKFGVERVKMMEKLWGDNFFDPATKKWTKKDTGAASCKRGFVQFVYEPIKTIIDACMNDNKVKLFAMTDKLGITGKLKKEDKDLTGKPLMKKIMQSWLPAHEALLEMMIWHLPSPATAQKYRVENLYEGPLDDQYANAIRTCDSKGPLMLYVSKMIPASDKGRFFAFGRVFAGTVCTGAKVRIMGPNFIPGQKKDLYVKTVQRTVLCMGRRQEAVEDVPCGNTVAMVGLDQFITKNATLTNEKCEDAHPIKAMKFSVSPVVRVAVEPKNPSDLPKLVEGLKRLAKSDPMVVCQIEETGEHIIAGAGELHLEICLKDLQDDFMGGAEIRISDPVVSFRETVSQMSDHICMSKSPNKHNRLYLQAHNARPIEDGLAEAIDEGRVGPRDDPKIRSKILAEEFGWDKDLAKKIWCFGPDTTGPNLLTDVTKGVQYLNEIKDSCIAAFQWATKEGVMAEENMRGAVFEVCDVVMHADAIHRGGGQIIPTCRRVLYACQLTAQPRLCEPVYLVEIQAPEQSLGGIYSVLNQKRGHVFEEAQRPGTPIFNLKAYLPVIESFGFTGTLRAATSGQAFPQCVFDHWETMSQDPLSPGTQANTILLDIRKRKGLKPEPSALSEYEDKL</sequence>
<dbReference type="SUPFAM" id="SSF52540">
    <property type="entry name" value="P-loop containing nucleoside triphosphate hydrolases"/>
    <property type="match status" value="1"/>
</dbReference>